<evidence type="ECO:0000313" key="2">
    <source>
        <dbReference type="EMBL" id="MFC0477781.1"/>
    </source>
</evidence>
<dbReference type="Gene3D" id="3.60.15.10">
    <property type="entry name" value="Ribonuclease Z/Hydroxyacylglutathione hydrolase-like"/>
    <property type="match status" value="1"/>
</dbReference>
<sequence>MTEWRDGIAKLVLPTPFPVGDVNVYVIKGERLTLVDVGPNTEQAFISLQNQLAQLGLQLTDIEQVILTHDHPDHAGLLDWFSPHLEVYGHANNERWLNRTEEFYHDYDSFYRQLFVECGIPDKYYDPFIGGMKQMLLFSCNRSLTGTLSEGDVPIGLSEWTVIETPGHAQSQIGLFRKKDGVLIGGDLLLAHISANPLLEPPLPGERERPKPQLQVNDSLQKLLTFPIRLTYAGHGEEITDVHGLVEKRLSHQVLRAEQVKEWLERESMTAFQICERLFPSVYKRQLGLTISESIAQLDYLLDGKKIKATKVKDTFIYSAIL</sequence>
<dbReference type="SUPFAM" id="SSF56281">
    <property type="entry name" value="Metallo-hydrolase/oxidoreductase"/>
    <property type="match status" value="1"/>
</dbReference>
<dbReference type="InterPro" id="IPR050662">
    <property type="entry name" value="Sec-metab_biosynth-thioest"/>
</dbReference>
<protein>
    <submittedName>
        <fullName evidence="2">MBL fold metallo-hydrolase</fullName>
    </submittedName>
</protein>
<dbReference type="InterPro" id="IPR036866">
    <property type="entry name" value="RibonucZ/Hydroxyglut_hydro"/>
</dbReference>
<dbReference type="Proteomes" id="UP001589738">
    <property type="component" value="Unassembled WGS sequence"/>
</dbReference>
<feature type="domain" description="Metallo-beta-lactamase" evidence="1">
    <location>
        <begin position="21"/>
        <end position="235"/>
    </location>
</feature>
<dbReference type="InterPro" id="IPR001279">
    <property type="entry name" value="Metallo-B-lactamas"/>
</dbReference>
<comment type="caution">
    <text evidence="2">The sequence shown here is derived from an EMBL/GenBank/DDBJ whole genome shotgun (WGS) entry which is preliminary data.</text>
</comment>
<dbReference type="PANTHER" id="PTHR23131:SF4">
    <property type="entry name" value="METALLO-BETA-LACTAMASE SUPERFAMILY POTEIN"/>
    <property type="match status" value="1"/>
</dbReference>
<evidence type="ECO:0000259" key="1">
    <source>
        <dbReference type="SMART" id="SM00849"/>
    </source>
</evidence>
<dbReference type="RefSeq" id="WP_160546519.1">
    <property type="nucleotide sequence ID" value="NZ_JBHLUU010000124.1"/>
</dbReference>
<dbReference type="PANTHER" id="PTHR23131">
    <property type="entry name" value="ENDORIBONUCLEASE LACTB2"/>
    <property type="match status" value="1"/>
</dbReference>
<dbReference type="Pfam" id="PF00753">
    <property type="entry name" value="Lactamase_B"/>
    <property type="match status" value="1"/>
</dbReference>
<evidence type="ECO:0000313" key="3">
    <source>
        <dbReference type="Proteomes" id="UP001589738"/>
    </source>
</evidence>
<dbReference type="SMART" id="SM00849">
    <property type="entry name" value="Lactamase_B"/>
    <property type="match status" value="1"/>
</dbReference>
<proteinExistence type="predicted"/>
<accession>A0ABV6L0D6</accession>
<keyword evidence="3" id="KW-1185">Reference proteome</keyword>
<reference evidence="2 3" key="1">
    <citation type="submission" date="2024-09" db="EMBL/GenBank/DDBJ databases">
        <authorList>
            <person name="Sun Q."/>
            <person name="Mori K."/>
        </authorList>
    </citation>
    <scope>NUCLEOTIDE SEQUENCE [LARGE SCALE GENOMIC DNA]</scope>
    <source>
        <strain evidence="2 3">CGMCC 1.9126</strain>
    </source>
</reference>
<dbReference type="EMBL" id="JBHLUU010000124">
    <property type="protein sequence ID" value="MFC0477781.1"/>
    <property type="molecule type" value="Genomic_DNA"/>
</dbReference>
<organism evidence="2 3">
    <name type="scientific">Robertmurraya beringensis</name>
    <dbReference type="NCBI Taxonomy" id="641660"/>
    <lineage>
        <taxon>Bacteria</taxon>
        <taxon>Bacillati</taxon>
        <taxon>Bacillota</taxon>
        <taxon>Bacilli</taxon>
        <taxon>Bacillales</taxon>
        <taxon>Bacillaceae</taxon>
        <taxon>Robertmurraya</taxon>
    </lineage>
</organism>
<gene>
    <name evidence="2" type="ORF">ACFFHF_21565</name>
</gene>
<name>A0ABV6L0D6_9BACI</name>